<dbReference type="EMBL" id="LS398551">
    <property type="protein sequence ID" value="SPR02240.1"/>
    <property type="molecule type" value="Genomic_DNA"/>
</dbReference>
<evidence type="ECO:0000313" key="3">
    <source>
        <dbReference type="Proteomes" id="UP000033769"/>
    </source>
</evidence>
<name>A0A0F3MF65_ORITS</name>
<accession>A0A0F3MF65</accession>
<gene>
    <name evidence="2" type="ORF">GILLIAM_00036</name>
    <name evidence="1" type="ORF">OTSGILL_0100</name>
</gene>
<reference evidence="4" key="3">
    <citation type="submission" date="2018-03" db="EMBL/GenBank/DDBJ databases">
        <authorList>
            <person name="Batty M. E."/>
            <person name="Batty M E."/>
        </authorList>
    </citation>
    <scope>NUCLEOTIDE SEQUENCE [LARGE SCALE GENOMIC DNA]</scope>
    <source>
        <strain evidence="4">Gilliam</strain>
    </source>
</reference>
<reference evidence="1 3" key="1">
    <citation type="submission" date="2015-02" db="EMBL/GenBank/DDBJ databases">
        <title>Genome Sequencing of Rickettsiales.</title>
        <authorList>
            <person name="Daugherty S.C."/>
            <person name="Su Q."/>
            <person name="Abolude K."/>
            <person name="Beier-Sexton M."/>
            <person name="Carlyon J.A."/>
            <person name="Carter R."/>
            <person name="Day N.P."/>
            <person name="Dumler S.J."/>
            <person name="Dyachenko V."/>
            <person name="Godinez A."/>
            <person name="Kurtti T.J."/>
            <person name="Lichay M."/>
            <person name="Mullins K.E."/>
            <person name="Ott S."/>
            <person name="Pappas-Brown V."/>
            <person name="Paris D.H."/>
            <person name="Patel P."/>
            <person name="Richards A.L."/>
            <person name="Sadzewicz L."/>
            <person name="Sears K."/>
            <person name="Seidman D."/>
            <person name="Sengamalay N."/>
            <person name="Stenos J."/>
            <person name="Tallon L.J."/>
            <person name="Vincent G."/>
            <person name="Fraser C.M."/>
            <person name="Munderloh U."/>
            <person name="Dunning-Hotopp J.C."/>
        </authorList>
    </citation>
    <scope>NUCLEOTIDE SEQUENCE [LARGE SCALE GENOMIC DNA]</scope>
    <source>
        <strain evidence="1 3">Gilliam</strain>
    </source>
</reference>
<dbReference type="EMBL" id="LANO01000001">
    <property type="protein sequence ID" value="KJV54301.1"/>
    <property type="molecule type" value="Genomic_DNA"/>
</dbReference>
<keyword evidence="4" id="KW-1185">Reference proteome</keyword>
<reference evidence="2" key="2">
    <citation type="submission" date="2018-03" db="EMBL/GenBank/DDBJ databases">
        <authorList>
            <person name="Keele B.F."/>
        </authorList>
    </citation>
    <scope>NUCLEOTIDE SEQUENCE [LARGE SCALE GENOMIC DNA]</scope>
    <source>
        <strain evidence="2">Gilliam</strain>
    </source>
</reference>
<protein>
    <submittedName>
        <fullName evidence="1">Uncharacterized protein</fullName>
    </submittedName>
</protein>
<proteinExistence type="predicted"/>
<evidence type="ECO:0000313" key="4">
    <source>
        <dbReference type="Proteomes" id="UP000244959"/>
    </source>
</evidence>
<dbReference type="Proteomes" id="UP000244959">
    <property type="component" value="Chromosome I"/>
</dbReference>
<dbReference type="Proteomes" id="UP000033769">
    <property type="component" value="Unassembled WGS sequence"/>
</dbReference>
<organism evidence="1 3">
    <name type="scientific">Orientia tsutsugamushi str. Gilliam</name>
    <dbReference type="NCBI Taxonomy" id="1359184"/>
    <lineage>
        <taxon>Bacteria</taxon>
        <taxon>Pseudomonadati</taxon>
        <taxon>Pseudomonadota</taxon>
        <taxon>Alphaproteobacteria</taxon>
        <taxon>Rickettsiales</taxon>
        <taxon>Rickettsiaceae</taxon>
        <taxon>Rickettsieae</taxon>
        <taxon>Orientia</taxon>
    </lineage>
</organism>
<evidence type="ECO:0000313" key="1">
    <source>
        <dbReference type="EMBL" id="KJV54301.1"/>
    </source>
</evidence>
<dbReference type="PATRIC" id="fig|1359184.3.peg.108"/>
<dbReference type="RefSeq" id="WP_052692493.1">
    <property type="nucleotide sequence ID" value="NZ_LS398551.1"/>
</dbReference>
<evidence type="ECO:0000313" key="2">
    <source>
        <dbReference type="EMBL" id="SPR02240.1"/>
    </source>
</evidence>
<sequence length="513" mass="57641">MTKLTNEQLKDLSEAFTLAGSISNIPERSSEELTKKLSNKLGADAIDMTNGGIQALISSSIYKLLLQNQAVPVELVISDENNSKLLARHHSSGNIVPLSKFSGLTSDSRTIEANSPNLKKLVGLENIIAACNIVGDMNYSAKDLMVRSDNNTIVKTNCMEALMAFNASLKNMMWDIRDQFDQGGYASALEAGTLSFDIRKYASALNQMLAQLDENQIDNLVEQQVDELKKAGFNPEGLEVMTSFNGKLPIYTAIDSNEQLKNFYKQTLKQSVNNMKPIAKDLSIIAKFTNASQEFIKGKWIKAFAFFNHDPITYAYLHNIKIEDKSPLGWAALNNYPVKVDDIKNISSTRKVLESELRTLVQKLQGLPAKQLTFKQVKSLYDSVLEKLKAMHYLTDTAVECIKKSNDYHSEVKSTFIFAKINDCSMSTCDRICYKLAQLCNKLSLHGIANFFIKQVSPKALDRMHKMQKHVMSNSELKSNLIYRSMDCQKLFSHRERHLASKAKKSSNKQRSI</sequence>
<dbReference type="AlphaFoldDB" id="A0A0F3MF65"/>